<dbReference type="Proteomes" id="UP000231388">
    <property type="component" value="Unassembled WGS sequence"/>
</dbReference>
<feature type="domain" description="Pseudouridine synthase RsuA/RluA-like" evidence="3">
    <location>
        <begin position="15"/>
        <end position="223"/>
    </location>
</feature>
<evidence type="ECO:0000259" key="3">
    <source>
        <dbReference type="Pfam" id="PF00849"/>
    </source>
</evidence>
<dbReference type="Gene3D" id="3.30.2350.10">
    <property type="entry name" value="Pseudouridine synthase"/>
    <property type="match status" value="1"/>
</dbReference>
<reference evidence="4 5" key="1">
    <citation type="submission" date="2017-09" db="EMBL/GenBank/DDBJ databases">
        <title>Depth-based differentiation of microbial function through sediment-hosted aquifers and enrichment of novel symbionts in the deep terrestrial subsurface.</title>
        <authorList>
            <person name="Probst A.J."/>
            <person name="Ladd B."/>
            <person name="Jarett J.K."/>
            <person name="Geller-Mcgrath D.E."/>
            <person name="Sieber C.M."/>
            <person name="Emerson J.B."/>
            <person name="Anantharaman K."/>
            <person name="Thomas B.C."/>
            <person name="Malmstrom R."/>
            <person name="Stieglmeier M."/>
            <person name="Klingl A."/>
            <person name="Woyke T."/>
            <person name="Ryan C.M."/>
            <person name="Banfield J.F."/>
        </authorList>
    </citation>
    <scope>NUCLEOTIDE SEQUENCE [LARGE SCALE GENOMIC DNA]</scope>
    <source>
        <strain evidence="4">CG23_combo_of_CG06-09_8_20_14_all_40_14</strain>
    </source>
</reference>
<dbReference type="InterPro" id="IPR020103">
    <property type="entry name" value="PsdUridine_synth_cat_dom_sf"/>
</dbReference>
<evidence type="ECO:0000256" key="1">
    <source>
        <dbReference type="ARBA" id="ARBA00010876"/>
    </source>
</evidence>
<dbReference type="PROSITE" id="PS01129">
    <property type="entry name" value="PSI_RLU"/>
    <property type="match status" value="1"/>
</dbReference>
<dbReference type="InterPro" id="IPR006224">
    <property type="entry name" value="PsdUridine_synth_RluA-like_CS"/>
</dbReference>
<accession>A0A2G9XDA1</accession>
<dbReference type="InterPro" id="IPR050188">
    <property type="entry name" value="RluA_PseudoU_synthase"/>
</dbReference>
<sequence>MANLIPSIIYEDAFILVINKPSGLVVNRAETVREKLTVMDWLESSVGVAPLTVQIPPKGISEFEMRRGVVHRLDKDTSGVMVIAKTEKAFLNLQKQFKERAVRKEYIALVHDNGGQTLSAIRRKLADEVGPQKSQKFIVDAPIGRNPKNRMKWAVVEGGRNAVTEFNILAVNEFGNSHERLGDKSHAFLSEFSLPAKEVNGYVLLRCIPKTGRTHQIRVHLAAINCPVVCDRVYLNKRRYKEDLKWCPRLLLHAEKIGFKHPEKGEWVEYEAKLGRT</sequence>
<evidence type="ECO:0000313" key="5">
    <source>
        <dbReference type="Proteomes" id="UP000231388"/>
    </source>
</evidence>
<comment type="similarity">
    <text evidence="1">Belongs to the pseudouridine synthase RluA family.</text>
</comment>
<name>A0A2G9XDA1_UNCKA</name>
<organism evidence="4 5">
    <name type="scientific">candidate division WWE3 bacterium CG23_combo_of_CG06-09_8_20_14_all_40_14</name>
    <dbReference type="NCBI Taxonomy" id="1975095"/>
    <lineage>
        <taxon>Bacteria</taxon>
        <taxon>Katanobacteria</taxon>
    </lineage>
</organism>
<dbReference type="Pfam" id="PF00849">
    <property type="entry name" value="PseudoU_synth_2"/>
    <property type="match status" value="1"/>
</dbReference>
<dbReference type="AlphaFoldDB" id="A0A2G9XDA1"/>
<dbReference type="EMBL" id="PCQY01000029">
    <property type="protein sequence ID" value="PIP04463.1"/>
    <property type="molecule type" value="Genomic_DNA"/>
</dbReference>
<dbReference type="PANTHER" id="PTHR21600:SF44">
    <property type="entry name" value="RIBOSOMAL LARGE SUBUNIT PSEUDOURIDINE SYNTHASE D"/>
    <property type="match status" value="1"/>
</dbReference>
<dbReference type="GO" id="GO:0003723">
    <property type="term" value="F:RNA binding"/>
    <property type="evidence" value="ECO:0007669"/>
    <property type="project" value="InterPro"/>
</dbReference>
<comment type="caution">
    <text evidence="4">The sequence shown here is derived from an EMBL/GenBank/DDBJ whole genome shotgun (WGS) entry which is preliminary data.</text>
</comment>
<dbReference type="InterPro" id="IPR006145">
    <property type="entry name" value="PsdUridine_synth_RsuA/RluA"/>
</dbReference>
<dbReference type="GO" id="GO:0009982">
    <property type="term" value="F:pseudouridine synthase activity"/>
    <property type="evidence" value="ECO:0007669"/>
    <property type="project" value="InterPro"/>
</dbReference>
<evidence type="ECO:0000256" key="2">
    <source>
        <dbReference type="ARBA" id="ARBA00023235"/>
    </source>
</evidence>
<keyword evidence="2" id="KW-0413">Isomerase</keyword>
<protein>
    <recommendedName>
        <fullName evidence="3">Pseudouridine synthase RsuA/RluA-like domain-containing protein</fullName>
    </recommendedName>
</protein>
<dbReference type="SUPFAM" id="SSF55120">
    <property type="entry name" value="Pseudouridine synthase"/>
    <property type="match status" value="1"/>
</dbReference>
<dbReference type="PANTHER" id="PTHR21600">
    <property type="entry name" value="MITOCHONDRIAL RNA PSEUDOURIDINE SYNTHASE"/>
    <property type="match status" value="1"/>
</dbReference>
<gene>
    <name evidence="4" type="ORF">COX53_02325</name>
</gene>
<dbReference type="CDD" id="cd02869">
    <property type="entry name" value="PseudoU_synth_RluA_like"/>
    <property type="match status" value="1"/>
</dbReference>
<dbReference type="GO" id="GO:0140098">
    <property type="term" value="F:catalytic activity, acting on RNA"/>
    <property type="evidence" value="ECO:0007669"/>
    <property type="project" value="UniProtKB-ARBA"/>
</dbReference>
<evidence type="ECO:0000313" key="4">
    <source>
        <dbReference type="EMBL" id="PIP04463.1"/>
    </source>
</evidence>
<proteinExistence type="inferred from homology"/>
<dbReference type="GO" id="GO:0000455">
    <property type="term" value="P:enzyme-directed rRNA pseudouridine synthesis"/>
    <property type="evidence" value="ECO:0007669"/>
    <property type="project" value="TreeGrafter"/>
</dbReference>